<name>A0ABV5CIA6_9ACTN</name>
<dbReference type="Proteomes" id="UP001582793">
    <property type="component" value="Unassembled WGS sequence"/>
</dbReference>
<dbReference type="Pfam" id="PF01809">
    <property type="entry name" value="YidD"/>
    <property type="match status" value="1"/>
</dbReference>
<evidence type="ECO:0000256" key="1">
    <source>
        <dbReference type="HAMAP-Rule" id="MF_00386"/>
    </source>
</evidence>
<dbReference type="EMBL" id="JBCGDC010000001">
    <property type="protein sequence ID" value="MFB6391556.1"/>
    <property type="molecule type" value="Genomic_DNA"/>
</dbReference>
<organism evidence="3 4">
    <name type="scientific">Polymorphospora lycopeni</name>
    <dbReference type="NCBI Taxonomy" id="3140240"/>
    <lineage>
        <taxon>Bacteria</taxon>
        <taxon>Bacillati</taxon>
        <taxon>Actinomycetota</taxon>
        <taxon>Actinomycetes</taxon>
        <taxon>Micromonosporales</taxon>
        <taxon>Micromonosporaceae</taxon>
        <taxon>Polymorphospora</taxon>
    </lineage>
</organism>
<keyword evidence="1" id="KW-1003">Cell membrane</keyword>
<reference evidence="3 4" key="1">
    <citation type="submission" date="2024-04" db="EMBL/GenBank/DDBJ databases">
        <title>Polymorphospora sp. isolated from Baiyangdian Lake in Xiong'an New Area.</title>
        <authorList>
            <person name="Zhang X."/>
            <person name="Liu J."/>
        </authorList>
    </citation>
    <scope>NUCLEOTIDE SEQUENCE [LARGE SCALE GENOMIC DNA]</scope>
    <source>
        <strain evidence="3 4">2-325</strain>
    </source>
</reference>
<evidence type="ECO:0000256" key="2">
    <source>
        <dbReference type="SAM" id="MobiDB-lite"/>
    </source>
</evidence>
<evidence type="ECO:0000313" key="3">
    <source>
        <dbReference type="EMBL" id="MFB6391556.1"/>
    </source>
</evidence>
<comment type="similarity">
    <text evidence="1">Belongs to the UPF0161 family.</text>
</comment>
<dbReference type="SMART" id="SM01234">
    <property type="entry name" value="Haemolytic"/>
    <property type="match status" value="1"/>
</dbReference>
<dbReference type="PANTHER" id="PTHR33383:SF1">
    <property type="entry name" value="MEMBRANE PROTEIN INSERTION EFFICIENCY FACTOR-RELATED"/>
    <property type="match status" value="1"/>
</dbReference>
<evidence type="ECO:0000313" key="4">
    <source>
        <dbReference type="Proteomes" id="UP001582793"/>
    </source>
</evidence>
<keyword evidence="4" id="KW-1185">Reference proteome</keyword>
<comment type="function">
    <text evidence="1">Could be involved in insertion of integral membrane proteins into the membrane.</text>
</comment>
<feature type="region of interest" description="Disordered" evidence="2">
    <location>
        <begin position="75"/>
        <end position="97"/>
    </location>
</feature>
<comment type="caution">
    <text evidence="3">The sequence shown here is derived from an EMBL/GenBank/DDBJ whole genome shotgun (WGS) entry which is preliminary data.</text>
</comment>
<gene>
    <name evidence="3" type="primary">yidD</name>
    <name evidence="3" type="ORF">AAFH96_00345</name>
</gene>
<accession>A0ABV5CIA6</accession>
<dbReference type="InterPro" id="IPR002696">
    <property type="entry name" value="Membr_insert_effic_factor_YidD"/>
</dbReference>
<proteinExistence type="inferred from homology"/>
<keyword evidence="1" id="KW-0472">Membrane</keyword>
<dbReference type="NCBIfam" id="TIGR00278">
    <property type="entry name" value="membrane protein insertion efficiency factor YidD"/>
    <property type="match status" value="1"/>
</dbReference>
<dbReference type="HAMAP" id="MF_00386">
    <property type="entry name" value="UPF0161_YidD"/>
    <property type="match status" value="1"/>
</dbReference>
<sequence length="97" mass="10753">MSGDHDSPRRMTLGARMLAGPVIAYRRWISPALPARCRFYPSCSAYALQAVERHGALRGFLLAVRRLLRCHPFHPGGYDPVPEPGSRRRADVTGAPN</sequence>
<comment type="subcellular location">
    <subcellularLocation>
        <location evidence="1">Cell membrane</location>
        <topology evidence="1">Peripheral membrane protein</topology>
        <orientation evidence="1">Cytoplasmic side</orientation>
    </subcellularLocation>
</comment>
<dbReference type="PANTHER" id="PTHR33383">
    <property type="entry name" value="MEMBRANE PROTEIN INSERTION EFFICIENCY FACTOR-RELATED"/>
    <property type="match status" value="1"/>
</dbReference>
<protein>
    <recommendedName>
        <fullName evidence="1">Putative membrane protein insertion efficiency factor</fullName>
    </recommendedName>
</protein>